<keyword evidence="2 4" id="KW-0996">Nickel insertion</keyword>
<dbReference type="Pfam" id="PF01774">
    <property type="entry name" value="UreD"/>
    <property type="match status" value="1"/>
</dbReference>
<reference evidence="5 6" key="1">
    <citation type="submission" date="2020-11" db="EMBL/GenBank/DDBJ databases">
        <title>Enhanced detection system for hospital associated transmission using whole genome sequencing surveillance.</title>
        <authorList>
            <person name="Harrison L.H."/>
            <person name="Van Tyne D."/>
            <person name="Marsh J.W."/>
            <person name="Griffith M.P."/>
            <person name="Snyder D.J."/>
            <person name="Cooper V.S."/>
            <person name="Mustapha M."/>
        </authorList>
    </citation>
    <scope>NUCLEOTIDE SEQUENCE [LARGE SCALE GENOMIC DNA]</scope>
    <source>
        <strain evidence="5 6">CB00117</strain>
    </source>
</reference>
<keyword evidence="6" id="KW-1185">Reference proteome</keyword>
<gene>
    <name evidence="4" type="primary">ureD</name>
    <name evidence="5" type="ORF">I6M88_11625</name>
</gene>
<keyword evidence="4" id="KW-0963">Cytoplasm</keyword>
<evidence type="ECO:0000256" key="1">
    <source>
        <dbReference type="ARBA" id="ARBA00007177"/>
    </source>
</evidence>
<dbReference type="RefSeq" id="WP_199957080.1">
    <property type="nucleotide sequence ID" value="NZ_CBCXWX010000018.1"/>
</dbReference>
<proteinExistence type="inferred from homology"/>
<organism evidence="5 6">
    <name type="scientific">Citrobacter sedlakii</name>
    <dbReference type="NCBI Taxonomy" id="67826"/>
    <lineage>
        <taxon>Bacteria</taxon>
        <taxon>Pseudomonadati</taxon>
        <taxon>Pseudomonadota</taxon>
        <taxon>Gammaproteobacteria</taxon>
        <taxon>Enterobacterales</taxon>
        <taxon>Enterobacteriaceae</taxon>
        <taxon>Citrobacter</taxon>
        <taxon>Citrobacter freundii complex</taxon>
    </lineage>
</organism>
<evidence type="ECO:0000256" key="2">
    <source>
        <dbReference type="ARBA" id="ARBA00022988"/>
    </source>
</evidence>
<evidence type="ECO:0000313" key="6">
    <source>
        <dbReference type="Proteomes" id="UP000746649"/>
    </source>
</evidence>
<dbReference type="PANTHER" id="PTHR33643">
    <property type="entry name" value="UREASE ACCESSORY PROTEIN D"/>
    <property type="match status" value="1"/>
</dbReference>
<dbReference type="EMBL" id="JADWND010000004">
    <property type="protein sequence ID" value="MBJ8381620.1"/>
    <property type="molecule type" value="Genomic_DNA"/>
</dbReference>
<dbReference type="Proteomes" id="UP000746649">
    <property type="component" value="Unassembled WGS sequence"/>
</dbReference>
<comment type="similarity">
    <text evidence="1 4">Belongs to the UreD family.</text>
</comment>
<dbReference type="HAMAP" id="MF_01384">
    <property type="entry name" value="UreD"/>
    <property type="match status" value="1"/>
</dbReference>
<protein>
    <recommendedName>
        <fullName evidence="4">Urease accessory protein UreD</fullName>
    </recommendedName>
</protein>
<comment type="subcellular location">
    <subcellularLocation>
        <location evidence="4">Cytoplasm</location>
    </subcellularLocation>
</comment>
<evidence type="ECO:0000313" key="5">
    <source>
        <dbReference type="EMBL" id="MBJ8381620.1"/>
    </source>
</evidence>
<keyword evidence="3 4" id="KW-0143">Chaperone</keyword>
<dbReference type="PANTHER" id="PTHR33643:SF1">
    <property type="entry name" value="UREASE ACCESSORY PROTEIN D"/>
    <property type="match status" value="1"/>
</dbReference>
<dbReference type="InterPro" id="IPR002669">
    <property type="entry name" value="UreD"/>
</dbReference>
<name>A0ABS0ZS19_9ENTR</name>
<comment type="subunit">
    <text evidence="4">UreD, UreF and UreG form a complex that acts as a GTP-hydrolysis-dependent molecular chaperone, activating the urease apoprotein by helping to assemble the nickel containing metallocenter of UreC. The UreE protein probably delivers the nickel.</text>
</comment>
<evidence type="ECO:0000256" key="3">
    <source>
        <dbReference type="ARBA" id="ARBA00023186"/>
    </source>
</evidence>
<accession>A0ABS0ZS19</accession>
<sequence>MDTVAHETLIRGWQAELDLRFTRAAHKTVLTSARHVGPLAVQRPFYPEDDVCHLYLLHPPGGIVGGDELHISVTLDAHSHALITQPGAGKFYRSAGQLAQLRQDFTLAPHATLEWLPQDTILFPGARASLRTVFHLTTESQLLGWDLLCLGRPVMQETFSHGTLVNRLEIWRDGIPLLIEGLKIRGGDLSAVANQPWCGTLFCYPGTEAMLDGARERLMPLGEYAGATLVDSLLTVRFLAADNLLIQRAMRDIWRFLRPLLTHKQPHLPRIWQT</sequence>
<comment type="function">
    <text evidence="4">Required for maturation of urease via the functional incorporation of the urease nickel metallocenter.</text>
</comment>
<comment type="caution">
    <text evidence="5">The sequence shown here is derived from an EMBL/GenBank/DDBJ whole genome shotgun (WGS) entry which is preliminary data.</text>
</comment>
<evidence type="ECO:0000256" key="4">
    <source>
        <dbReference type="HAMAP-Rule" id="MF_01384"/>
    </source>
</evidence>
<dbReference type="GeneID" id="84238200"/>